<feature type="transmembrane region" description="Helical" evidence="1">
    <location>
        <begin position="85"/>
        <end position="105"/>
    </location>
</feature>
<keyword evidence="4" id="KW-1185">Reference proteome</keyword>
<dbReference type="RefSeq" id="WP_179789868.1">
    <property type="nucleotide sequence ID" value="NZ_BAAARR010000005.1"/>
</dbReference>
<dbReference type="EMBL" id="JACBZH010000001">
    <property type="protein sequence ID" value="NYH92441.1"/>
    <property type="molecule type" value="Genomic_DNA"/>
</dbReference>
<keyword evidence="1" id="KW-0812">Transmembrane</keyword>
<evidence type="ECO:0000256" key="1">
    <source>
        <dbReference type="SAM" id="Phobius"/>
    </source>
</evidence>
<evidence type="ECO:0000256" key="2">
    <source>
        <dbReference type="SAM" id="SignalP"/>
    </source>
</evidence>
<dbReference type="Proteomes" id="UP000579605">
    <property type="component" value="Unassembled WGS sequence"/>
</dbReference>
<name>A0A852ZH11_9ACTN</name>
<keyword evidence="1" id="KW-1133">Transmembrane helix</keyword>
<organism evidence="3 4">
    <name type="scientific">Actinopolymorpha rutila</name>
    <dbReference type="NCBI Taxonomy" id="446787"/>
    <lineage>
        <taxon>Bacteria</taxon>
        <taxon>Bacillati</taxon>
        <taxon>Actinomycetota</taxon>
        <taxon>Actinomycetes</taxon>
        <taxon>Propionibacteriales</taxon>
        <taxon>Actinopolymorphaceae</taxon>
        <taxon>Actinopolymorpha</taxon>
    </lineage>
</organism>
<proteinExistence type="predicted"/>
<keyword evidence="2" id="KW-0732">Signal</keyword>
<keyword evidence="1" id="KW-0472">Membrane</keyword>
<evidence type="ECO:0000313" key="4">
    <source>
        <dbReference type="Proteomes" id="UP000579605"/>
    </source>
</evidence>
<feature type="transmembrane region" description="Helical" evidence="1">
    <location>
        <begin position="60"/>
        <end position="79"/>
    </location>
</feature>
<feature type="chain" id="PRO_5032823612" description="SPW repeat-containing protein" evidence="2">
    <location>
        <begin position="20"/>
        <end position="109"/>
    </location>
</feature>
<evidence type="ECO:0008006" key="5">
    <source>
        <dbReference type="Google" id="ProtNLM"/>
    </source>
</evidence>
<feature type="transmembrane region" description="Helical" evidence="1">
    <location>
        <begin position="31"/>
        <end position="48"/>
    </location>
</feature>
<evidence type="ECO:0000313" key="3">
    <source>
        <dbReference type="EMBL" id="NYH92441.1"/>
    </source>
</evidence>
<feature type="signal peptide" evidence="2">
    <location>
        <begin position="1"/>
        <end position="19"/>
    </location>
</feature>
<accession>A0A852ZH11</accession>
<reference evidence="3 4" key="1">
    <citation type="submission" date="2020-07" db="EMBL/GenBank/DDBJ databases">
        <title>Sequencing the genomes of 1000 actinobacteria strains.</title>
        <authorList>
            <person name="Klenk H.-P."/>
        </authorList>
    </citation>
    <scope>NUCLEOTIDE SEQUENCE [LARGE SCALE GENOMIC DNA]</scope>
    <source>
        <strain evidence="3 4">DSM 18448</strain>
    </source>
</reference>
<gene>
    <name evidence="3" type="ORF">F4554_005079</name>
</gene>
<comment type="caution">
    <text evidence="3">The sequence shown here is derived from an EMBL/GenBank/DDBJ whole genome shotgun (WGS) entry which is preliminary data.</text>
</comment>
<sequence>MYYKMITAFVGCVATWAVAALQDGAVSPNDWGGLVIALGTAVTVYVVPNVRGSVGAYAKTFAAVLGAAGTWVSSALPAGVTGQEWAALVLAVVTGLGVLAVPGPVSDHT</sequence>
<dbReference type="AlphaFoldDB" id="A0A852ZH11"/>
<protein>
    <recommendedName>
        <fullName evidence="5">SPW repeat-containing protein</fullName>
    </recommendedName>
</protein>